<dbReference type="NCBIfam" id="TIGR00372">
    <property type="entry name" value="cas4"/>
    <property type="match status" value="1"/>
</dbReference>
<evidence type="ECO:0000256" key="6">
    <source>
        <dbReference type="ARBA" id="ARBA00022801"/>
    </source>
</evidence>
<evidence type="ECO:0000256" key="11">
    <source>
        <dbReference type="ARBA" id="ARBA00023211"/>
    </source>
</evidence>
<keyword evidence="4 12" id="KW-0540">Nuclease</keyword>
<name>A0A811T7C5_9EURY</name>
<gene>
    <name evidence="14" type="ORF">LAKADJCE_00186</name>
</gene>
<dbReference type="InterPro" id="IPR011604">
    <property type="entry name" value="PDDEXK-like_dom_sf"/>
</dbReference>
<feature type="domain" description="DUF83" evidence="13">
    <location>
        <begin position="12"/>
        <end position="198"/>
    </location>
</feature>
<keyword evidence="10 12" id="KW-0051">Antiviral defense</keyword>
<evidence type="ECO:0000256" key="9">
    <source>
        <dbReference type="ARBA" id="ARBA00023014"/>
    </source>
</evidence>
<keyword evidence="11 12" id="KW-0464">Manganese</keyword>
<evidence type="ECO:0000256" key="4">
    <source>
        <dbReference type="ARBA" id="ARBA00022722"/>
    </source>
</evidence>
<dbReference type="EC" id="3.1.12.1" evidence="2 12"/>
<evidence type="ECO:0000313" key="14">
    <source>
        <dbReference type="EMBL" id="CAD6491758.1"/>
    </source>
</evidence>
<dbReference type="InterPro" id="IPR051827">
    <property type="entry name" value="Cas4_exonuclease"/>
</dbReference>
<keyword evidence="7 12" id="KW-0269">Exonuclease</keyword>
<proteinExistence type="inferred from homology"/>
<keyword evidence="8 12" id="KW-0408">Iron</keyword>
<dbReference type="Proteomes" id="UP000612009">
    <property type="component" value="Unassembled WGS sequence"/>
</dbReference>
<evidence type="ECO:0000256" key="7">
    <source>
        <dbReference type="ARBA" id="ARBA00022839"/>
    </source>
</evidence>
<dbReference type="InterPro" id="IPR022765">
    <property type="entry name" value="Dna2/Cas4_DUF83"/>
</dbReference>
<accession>A0A811T7C5</accession>
<keyword evidence="5 12" id="KW-0479">Metal-binding</keyword>
<dbReference type="GO" id="GO:0051607">
    <property type="term" value="P:defense response to virus"/>
    <property type="evidence" value="ECO:0007669"/>
    <property type="project" value="UniProtKB-KW"/>
</dbReference>
<dbReference type="InterPro" id="IPR013343">
    <property type="entry name" value="CRISPR-assoc_prot_Cas4"/>
</dbReference>
<comment type="cofactor">
    <cofactor evidence="12">
        <name>iron-sulfur cluster</name>
        <dbReference type="ChEBI" id="CHEBI:30408"/>
    </cofactor>
</comment>
<evidence type="ECO:0000256" key="10">
    <source>
        <dbReference type="ARBA" id="ARBA00023118"/>
    </source>
</evidence>
<dbReference type="PANTHER" id="PTHR36531">
    <property type="entry name" value="CRISPR-ASSOCIATED EXONUCLEASE CAS4"/>
    <property type="match status" value="1"/>
</dbReference>
<protein>
    <recommendedName>
        <fullName evidence="3 12">CRISPR-associated exonuclease Cas4</fullName>
        <ecNumber evidence="2 12">3.1.12.1</ecNumber>
    </recommendedName>
</protein>
<comment type="similarity">
    <text evidence="1 12">Belongs to the CRISPR-associated exonuclease Cas4 family.</text>
</comment>
<organism evidence="14 15">
    <name type="scientific">Candidatus Argoarchaeum ethanivorans</name>
    <dbReference type="NCBI Taxonomy" id="2608793"/>
    <lineage>
        <taxon>Archaea</taxon>
        <taxon>Methanobacteriati</taxon>
        <taxon>Methanobacteriota</taxon>
        <taxon>Stenosarchaea group</taxon>
        <taxon>Methanomicrobia</taxon>
        <taxon>Methanosarcinales</taxon>
        <taxon>Methanosarcinales incertae sedis</taxon>
        <taxon>GOM Arc I cluster</taxon>
        <taxon>Candidatus Argoarchaeum</taxon>
    </lineage>
</organism>
<dbReference type="CDD" id="cd09637">
    <property type="entry name" value="Cas4_I-A_I-B_I-C_I-D_II-B"/>
    <property type="match status" value="1"/>
</dbReference>
<dbReference type="GO" id="GO:0051536">
    <property type="term" value="F:iron-sulfur cluster binding"/>
    <property type="evidence" value="ECO:0007669"/>
    <property type="project" value="UniProtKB-KW"/>
</dbReference>
<evidence type="ECO:0000259" key="13">
    <source>
        <dbReference type="Pfam" id="PF01930"/>
    </source>
</evidence>
<comment type="function">
    <text evidence="12">CRISPR (clustered regularly interspaced short palindromic repeat) is an adaptive immune system that provides protection against mobile genetic elements (viruses, transposable elements and conjugative plasmids). CRISPR clusters contain sequences complementary to antecedent mobile elements and target invading nucleic acids. CRISPR clusters are transcribed and processed into CRISPR RNA (crRNA).</text>
</comment>
<evidence type="ECO:0000256" key="3">
    <source>
        <dbReference type="ARBA" id="ARBA00020049"/>
    </source>
</evidence>
<dbReference type="PANTHER" id="PTHR36531:SF2">
    <property type="entry name" value="CRISPR-ASSOCIATED EXONUCLEASE CAS4"/>
    <property type="match status" value="1"/>
</dbReference>
<keyword evidence="9 12" id="KW-0411">Iron-sulfur</keyword>
<dbReference type="Pfam" id="PF01930">
    <property type="entry name" value="Cas_Cas4"/>
    <property type="match status" value="1"/>
</dbReference>
<evidence type="ECO:0000313" key="15">
    <source>
        <dbReference type="Proteomes" id="UP000612009"/>
    </source>
</evidence>
<dbReference type="Gene3D" id="3.90.320.10">
    <property type="match status" value="1"/>
</dbReference>
<dbReference type="EMBL" id="CAJHIR010000007">
    <property type="protein sequence ID" value="CAD6491758.1"/>
    <property type="molecule type" value="Genomic_DNA"/>
</dbReference>
<comment type="caution">
    <text evidence="14">The sequence shown here is derived from an EMBL/GenBank/DDBJ whole genome shotgun (WGS) entry which is preliminary data.</text>
</comment>
<dbReference type="AlphaFoldDB" id="A0A811T7C5"/>
<evidence type="ECO:0000256" key="12">
    <source>
        <dbReference type="RuleBase" id="RU365022"/>
    </source>
</evidence>
<dbReference type="GO" id="GO:0004527">
    <property type="term" value="F:exonuclease activity"/>
    <property type="evidence" value="ECO:0007669"/>
    <property type="project" value="UniProtKB-KW"/>
</dbReference>
<evidence type="ECO:0000256" key="2">
    <source>
        <dbReference type="ARBA" id="ARBA00012768"/>
    </source>
</evidence>
<evidence type="ECO:0000256" key="1">
    <source>
        <dbReference type="ARBA" id="ARBA00009189"/>
    </source>
</evidence>
<sequence>MPVSESETIITISDVLEFLFCPRFIYFMHCLGIPQHEEMRYKVLKGRDVHEMRRTTNIDYVRKKIDCVQKERQVFIAAKKHHIKGIVDEVLFLGDGTAAPLEYKFAEYKDRIFKTHKYQLTLQALMIAENYGVPVNRGFVCYTRSNNLVKQIDLKKKDFDKAVEIIMDILEIIEKGFYPERTKDTVKCVDCCYRNVCV</sequence>
<dbReference type="GO" id="GO:0046872">
    <property type="term" value="F:metal ion binding"/>
    <property type="evidence" value="ECO:0007669"/>
    <property type="project" value="UniProtKB-KW"/>
</dbReference>
<comment type="cofactor">
    <cofactor evidence="12">
        <name>Mg(2+)</name>
        <dbReference type="ChEBI" id="CHEBI:18420"/>
    </cofactor>
    <cofactor evidence="12">
        <name>Mn(2+)</name>
        <dbReference type="ChEBI" id="CHEBI:29035"/>
    </cofactor>
    <text evidence="12">Mg(2+) or Mn(2+) required for ssDNA cleavage activity.</text>
</comment>
<keyword evidence="6 12" id="KW-0378">Hydrolase</keyword>
<reference evidence="14" key="1">
    <citation type="submission" date="2020-10" db="EMBL/GenBank/DDBJ databases">
        <authorList>
            <person name="Hahn C.J."/>
            <person name="Laso-Perez R."/>
            <person name="Vulcano F."/>
            <person name="Vaziourakis K.-M."/>
            <person name="Stokke R."/>
            <person name="Steen I.H."/>
            <person name="Teske A."/>
            <person name="Boetius A."/>
            <person name="Liebeke M."/>
            <person name="Amann R."/>
            <person name="Knittel K."/>
        </authorList>
    </citation>
    <scope>NUCLEOTIDE SEQUENCE</scope>
    <source>
        <strain evidence="14">Gfbio:e3339647-f889-4370-9287-4fb5cb688e4c:AG392J18_GoMArc1</strain>
    </source>
</reference>
<evidence type="ECO:0000256" key="8">
    <source>
        <dbReference type="ARBA" id="ARBA00023004"/>
    </source>
</evidence>
<evidence type="ECO:0000256" key="5">
    <source>
        <dbReference type="ARBA" id="ARBA00022723"/>
    </source>
</evidence>